<sequence length="165" mass="19226">MVKLRDGKTVYDVKDIGTVSGAERNPNGIYLDCDSQAIPDLNKLSSDVISFLEYIGTEEMEQMQSKDNEAFTKHVQDKFPEFSLNYINIFNMLLEKENRDNNIMKLLNLFDVLKEVKSGRKDMNNEFERFKESQAQEYIYPQFGGKTNFEQKIKERASDKQKKGK</sequence>
<evidence type="ECO:0000313" key="1">
    <source>
        <dbReference type="EMBL" id="ARF09226.1"/>
    </source>
</evidence>
<organism evidence="1">
    <name type="scientific">Catovirus CTV1</name>
    <dbReference type="NCBI Taxonomy" id="1977631"/>
    <lineage>
        <taxon>Viruses</taxon>
        <taxon>Varidnaviria</taxon>
        <taxon>Bamfordvirae</taxon>
        <taxon>Nucleocytoviricota</taxon>
        <taxon>Megaviricetes</taxon>
        <taxon>Imitervirales</taxon>
        <taxon>Mimiviridae</taxon>
        <taxon>Klosneuvirinae</taxon>
        <taxon>Catovirus</taxon>
    </lineage>
</organism>
<reference evidence="1" key="1">
    <citation type="journal article" date="2017" name="Science">
        <title>Giant viruses with an expanded complement of translation system components.</title>
        <authorList>
            <person name="Schulz F."/>
            <person name="Yutin N."/>
            <person name="Ivanova N.N."/>
            <person name="Ortega D.R."/>
            <person name="Lee T.K."/>
            <person name="Vierheilig J."/>
            <person name="Daims H."/>
            <person name="Horn M."/>
            <person name="Wagner M."/>
            <person name="Jensen G.J."/>
            <person name="Kyrpides N.C."/>
            <person name="Koonin E.V."/>
            <person name="Woyke T."/>
        </authorList>
    </citation>
    <scope>NUCLEOTIDE SEQUENCE</scope>
    <source>
        <strain evidence="1">CTV1</strain>
    </source>
</reference>
<accession>A0A1V0SBZ5</accession>
<gene>
    <name evidence="1" type="ORF">Catovirus_2_175</name>
</gene>
<proteinExistence type="predicted"/>
<name>A0A1V0SBZ5_9VIRU</name>
<dbReference type="EMBL" id="KY684084">
    <property type="protein sequence ID" value="ARF09226.1"/>
    <property type="molecule type" value="Genomic_DNA"/>
</dbReference>
<protein>
    <submittedName>
        <fullName evidence="1">Uncharacterized protein</fullName>
    </submittedName>
</protein>